<comment type="subcellular location">
    <subcellularLocation>
        <location evidence="1">Cytoplasm</location>
    </subcellularLocation>
</comment>
<reference evidence="15" key="3">
    <citation type="submission" date="2025-09" db="UniProtKB">
        <authorList>
            <consortium name="Ensembl"/>
        </authorList>
    </citation>
    <scope>IDENTIFICATION</scope>
    <source>
        <strain evidence="15">Boxer</strain>
    </source>
</reference>
<reference evidence="15" key="2">
    <citation type="submission" date="2025-08" db="UniProtKB">
        <authorList>
            <consortium name="Ensembl"/>
        </authorList>
    </citation>
    <scope>IDENTIFICATION</scope>
    <source>
        <strain evidence="15">Boxer</strain>
    </source>
</reference>
<comment type="function">
    <text evidence="9">Acts as a modulator of macrophage activation through control of glucose metabolism.</text>
</comment>
<dbReference type="GO" id="GO:0071353">
    <property type="term" value="P:cellular response to interleukin-4"/>
    <property type="evidence" value="ECO:0007669"/>
    <property type="project" value="Ensembl"/>
</dbReference>
<dbReference type="PANTHER" id="PTHR10196:SF67">
    <property type="entry name" value="SEDOHEPTULOKINASE"/>
    <property type="match status" value="1"/>
</dbReference>
<dbReference type="OrthoDB" id="10264182at2759"/>
<evidence type="ECO:0000313" key="16">
    <source>
        <dbReference type="Proteomes" id="UP000805418"/>
    </source>
</evidence>
<feature type="region of interest" description="Disordered" evidence="13">
    <location>
        <begin position="1"/>
        <end position="117"/>
    </location>
</feature>
<dbReference type="GO" id="GO:0050277">
    <property type="term" value="F:sedoheptulokinase activity"/>
    <property type="evidence" value="ECO:0000318"/>
    <property type="project" value="GO_Central"/>
</dbReference>
<dbReference type="Proteomes" id="UP000805418">
    <property type="component" value="Chromosome 9"/>
</dbReference>
<evidence type="ECO:0000256" key="13">
    <source>
        <dbReference type="SAM" id="MobiDB-lite"/>
    </source>
</evidence>
<dbReference type="GeneTree" id="ENSGT01000000214434"/>
<evidence type="ECO:0000256" key="4">
    <source>
        <dbReference type="ARBA" id="ARBA00022679"/>
    </source>
</evidence>
<proteinExistence type="inferred from homology"/>
<dbReference type="CDD" id="cd07777">
    <property type="entry name" value="ASKHA_NBD_FGGY_SHK"/>
    <property type="match status" value="1"/>
</dbReference>
<dbReference type="GO" id="GO:0043030">
    <property type="term" value="P:regulation of macrophage activation"/>
    <property type="evidence" value="ECO:0000318"/>
    <property type="project" value="GO_Central"/>
</dbReference>
<sequence>MGARVRGRLQTLLGDTEAPGAPVPVSEPCPTSTNEARDRLPRPRTRALRNCGEPPSRSRLPRGAPPSSANGKARSLRVGRGRRPGRPRPAPPRPARAPGSRWNAREGAPPPQTPAAGLSRAMAARVVTLGIDLGSTSVKAALLEAAPGHPPGFVVLASCARAARAEAAAPQGQEQDVSRIIQALNECLAALPRQLLQEVCGIGVSGQMHGVMFWKTDQGCEWREGRVSPVFEPGAVSHLVTWQDGRCSSGFLASLPQPESHLSVASGFGCATIFWLLKNSPELLKSYDAAGTIHDYVVAMLCGLPRSLMCDQNAASWGYFNTQSQSWNLEILRASGFPVHLLPDIAEAGSVAGRTSRAWFEIPKGTPVGVALGDLQASVYSCMAKRTDAVLNISTSVQLATSMPSGFQPAQTPDPAAPVTYFPYFDRTYLAVAASLNGGNVLATFVHMLVQWMMDLGLEVEESTVYSRMIQAAAQQRDTCLTITPTVLGERHLPDQLASVTRISSSDLTLGHVTRALCRGIVQNLHSMLPFQQLKEWGVERVIGSGSALSRNEVLKQEVQRAFPFPVSFGQDVDAAVGAALVMLQKNLNQRES</sequence>
<comment type="similarity">
    <text evidence="2">Belongs to the FGGY kinase family.</text>
</comment>
<accession>A0A8I3S1Y7</accession>
<dbReference type="GO" id="GO:0009052">
    <property type="term" value="P:pentose-phosphate shunt, non-oxidative branch"/>
    <property type="evidence" value="ECO:0000318"/>
    <property type="project" value="GO_Central"/>
</dbReference>
<evidence type="ECO:0000256" key="1">
    <source>
        <dbReference type="ARBA" id="ARBA00004496"/>
    </source>
</evidence>
<evidence type="ECO:0000256" key="12">
    <source>
        <dbReference type="ARBA" id="ARBA00076706"/>
    </source>
</evidence>
<feature type="compositionally biased region" description="Basic residues" evidence="13">
    <location>
        <begin position="74"/>
        <end position="86"/>
    </location>
</feature>
<protein>
    <recommendedName>
        <fullName evidence="11">Sedoheptulokinase</fullName>
        <ecNumber evidence="10">2.7.1.14</ecNumber>
    </recommendedName>
    <alternativeName>
        <fullName evidence="12">Carbohydrate kinase-like protein</fullName>
    </alternativeName>
</protein>
<dbReference type="PANTHER" id="PTHR10196">
    <property type="entry name" value="SUGAR KINASE"/>
    <property type="match status" value="1"/>
</dbReference>
<evidence type="ECO:0000313" key="15">
    <source>
        <dbReference type="Ensembl" id="ENSCAFP00845022606.1"/>
    </source>
</evidence>
<dbReference type="InterPro" id="IPR018484">
    <property type="entry name" value="FGGY_N"/>
</dbReference>
<evidence type="ECO:0000256" key="7">
    <source>
        <dbReference type="ARBA" id="ARBA00022840"/>
    </source>
</evidence>
<dbReference type="AlphaFoldDB" id="A0A8I3S1Y7"/>
<evidence type="ECO:0000256" key="6">
    <source>
        <dbReference type="ARBA" id="ARBA00022777"/>
    </source>
</evidence>
<keyword evidence="4" id="KW-0808">Transferase</keyword>
<dbReference type="Pfam" id="PF00370">
    <property type="entry name" value="FGGY_N"/>
    <property type="match status" value="2"/>
</dbReference>
<comment type="catalytic activity">
    <reaction evidence="8">
        <text>sedoheptulose + ATP = D-sedoheptulose 7-phosphate + ADP + H(+)</text>
        <dbReference type="Rhea" id="RHEA:23844"/>
        <dbReference type="ChEBI" id="CHEBI:15378"/>
        <dbReference type="ChEBI" id="CHEBI:16802"/>
        <dbReference type="ChEBI" id="CHEBI:30616"/>
        <dbReference type="ChEBI" id="CHEBI:57483"/>
        <dbReference type="ChEBI" id="CHEBI:456216"/>
        <dbReference type="EC" id="2.7.1.14"/>
    </reaction>
</comment>
<dbReference type="Ensembl" id="ENSCAFT00845028721.1">
    <property type="protein sequence ID" value="ENSCAFP00845022606.1"/>
    <property type="gene ID" value="ENSCAFG00845016143.1"/>
</dbReference>
<gene>
    <name evidence="15" type="primary">SHPK</name>
</gene>
<feature type="domain" description="Carbohydrate kinase FGGY N-terminal" evidence="14">
    <location>
        <begin position="128"/>
        <end position="217"/>
    </location>
</feature>
<feature type="domain" description="Carbohydrate kinase FGGY N-terminal" evidence="14">
    <location>
        <begin position="259"/>
        <end position="379"/>
    </location>
</feature>
<keyword evidence="6" id="KW-0418">Kinase</keyword>
<name>A0A8I3S1Y7_CANLF</name>
<evidence type="ECO:0000256" key="9">
    <source>
        <dbReference type="ARBA" id="ARBA00057196"/>
    </source>
</evidence>
<evidence type="ECO:0000256" key="2">
    <source>
        <dbReference type="ARBA" id="ARBA00009156"/>
    </source>
</evidence>
<dbReference type="FunFam" id="3.30.420.40:FF:000111">
    <property type="entry name" value="Sedoheptulokinase"/>
    <property type="match status" value="1"/>
</dbReference>
<evidence type="ECO:0000259" key="14">
    <source>
        <dbReference type="Pfam" id="PF00370"/>
    </source>
</evidence>
<dbReference type="EC" id="2.7.1.14" evidence="10"/>
<dbReference type="SUPFAM" id="SSF53067">
    <property type="entry name" value="Actin-like ATPase domain"/>
    <property type="match status" value="1"/>
</dbReference>
<evidence type="ECO:0000256" key="5">
    <source>
        <dbReference type="ARBA" id="ARBA00022741"/>
    </source>
</evidence>
<dbReference type="GO" id="GO:0005829">
    <property type="term" value="C:cytosol"/>
    <property type="evidence" value="ECO:0000318"/>
    <property type="project" value="GO_Central"/>
</dbReference>
<dbReference type="GO" id="GO:0050727">
    <property type="term" value="P:regulation of inflammatory response"/>
    <property type="evidence" value="ECO:0007669"/>
    <property type="project" value="Ensembl"/>
</dbReference>
<dbReference type="GO" id="GO:0005975">
    <property type="term" value="P:carbohydrate metabolic process"/>
    <property type="evidence" value="ECO:0007669"/>
    <property type="project" value="Ensembl"/>
</dbReference>
<dbReference type="InterPro" id="IPR043129">
    <property type="entry name" value="ATPase_NBD"/>
</dbReference>
<keyword evidence="3" id="KW-0963">Cytoplasm</keyword>
<dbReference type="FunCoup" id="A0A8I3S1Y7">
    <property type="interactions" value="57"/>
</dbReference>
<dbReference type="GO" id="GO:0071222">
    <property type="term" value="P:cellular response to lipopolysaccharide"/>
    <property type="evidence" value="ECO:0000318"/>
    <property type="project" value="GO_Central"/>
</dbReference>
<evidence type="ECO:0000256" key="3">
    <source>
        <dbReference type="ARBA" id="ARBA00022490"/>
    </source>
</evidence>
<dbReference type="GO" id="GO:0035963">
    <property type="term" value="P:cellular response to interleukin-13"/>
    <property type="evidence" value="ECO:0007669"/>
    <property type="project" value="Ensembl"/>
</dbReference>
<reference evidence="15" key="1">
    <citation type="submission" date="2020-03" db="EMBL/GenBank/DDBJ databases">
        <title>Long-read based genome assembly of a Labrador retriever dog.</title>
        <authorList>
            <person name="Eory L."/>
            <person name="Zhang W."/>
            <person name="Schoenebeck J."/>
        </authorList>
    </citation>
    <scope>NUCLEOTIDE SEQUENCE [LARGE SCALE GENOMIC DNA]</scope>
    <source>
        <strain evidence="15">Labrador retriever</strain>
    </source>
</reference>
<dbReference type="FunFam" id="3.30.420.40:FF:000132">
    <property type="entry name" value="Sedoheptulokinase"/>
    <property type="match status" value="1"/>
</dbReference>
<keyword evidence="16" id="KW-1185">Reference proteome</keyword>
<evidence type="ECO:0000256" key="11">
    <source>
        <dbReference type="ARBA" id="ARBA00069425"/>
    </source>
</evidence>
<organism evidence="15 16">
    <name type="scientific">Canis lupus familiaris</name>
    <name type="common">Dog</name>
    <name type="synonym">Canis familiaris</name>
    <dbReference type="NCBI Taxonomy" id="9615"/>
    <lineage>
        <taxon>Eukaryota</taxon>
        <taxon>Metazoa</taxon>
        <taxon>Chordata</taxon>
        <taxon>Craniata</taxon>
        <taxon>Vertebrata</taxon>
        <taxon>Euteleostomi</taxon>
        <taxon>Mammalia</taxon>
        <taxon>Eutheria</taxon>
        <taxon>Laurasiatheria</taxon>
        <taxon>Carnivora</taxon>
        <taxon>Caniformia</taxon>
        <taxon>Canidae</taxon>
        <taxon>Canis</taxon>
    </lineage>
</organism>
<evidence type="ECO:0000256" key="8">
    <source>
        <dbReference type="ARBA" id="ARBA00052736"/>
    </source>
</evidence>
<keyword evidence="7" id="KW-0067">ATP-binding</keyword>
<evidence type="ECO:0000256" key="10">
    <source>
        <dbReference type="ARBA" id="ARBA00066341"/>
    </source>
</evidence>
<dbReference type="Reactome" id="R-CFA-71336">
    <property type="pathway name" value="Pentose phosphate pathway"/>
</dbReference>
<dbReference type="Gene3D" id="3.30.420.40">
    <property type="match status" value="2"/>
</dbReference>
<dbReference type="GO" id="GO:0005524">
    <property type="term" value="F:ATP binding"/>
    <property type="evidence" value="ECO:0007669"/>
    <property type="project" value="UniProtKB-KW"/>
</dbReference>
<keyword evidence="5" id="KW-0547">Nucleotide-binding</keyword>